<organism evidence="1">
    <name type="scientific">Arundo donax</name>
    <name type="common">Giant reed</name>
    <name type="synonym">Donax arundinaceus</name>
    <dbReference type="NCBI Taxonomy" id="35708"/>
    <lineage>
        <taxon>Eukaryota</taxon>
        <taxon>Viridiplantae</taxon>
        <taxon>Streptophyta</taxon>
        <taxon>Embryophyta</taxon>
        <taxon>Tracheophyta</taxon>
        <taxon>Spermatophyta</taxon>
        <taxon>Magnoliopsida</taxon>
        <taxon>Liliopsida</taxon>
        <taxon>Poales</taxon>
        <taxon>Poaceae</taxon>
        <taxon>PACMAD clade</taxon>
        <taxon>Arundinoideae</taxon>
        <taxon>Arundineae</taxon>
        <taxon>Arundo</taxon>
    </lineage>
</organism>
<accession>A0A0A9G3Y4</accession>
<sequence length="46" mass="5647">MFLYHFSYRKIGILMLNRIDLPFNRLVLLQQILAHSRETCRRPFKP</sequence>
<protein>
    <submittedName>
        <fullName evidence="1">Uncharacterized protein</fullName>
    </submittedName>
</protein>
<proteinExistence type="predicted"/>
<reference evidence="1" key="2">
    <citation type="journal article" date="2015" name="Data Brief">
        <title>Shoot transcriptome of the giant reed, Arundo donax.</title>
        <authorList>
            <person name="Barrero R.A."/>
            <person name="Guerrero F.D."/>
            <person name="Moolhuijzen P."/>
            <person name="Goolsby J.A."/>
            <person name="Tidwell J."/>
            <person name="Bellgard S.E."/>
            <person name="Bellgard M.I."/>
        </authorList>
    </citation>
    <scope>NUCLEOTIDE SEQUENCE</scope>
    <source>
        <tissue evidence="1">Shoot tissue taken approximately 20 cm above the soil surface</tissue>
    </source>
</reference>
<evidence type="ECO:0000313" key="1">
    <source>
        <dbReference type="EMBL" id="JAE18154.1"/>
    </source>
</evidence>
<dbReference type="AlphaFoldDB" id="A0A0A9G3Y4"/>
<name>A0A0A9G3Y4_ARUDO</name>
<dbReference type="EMBL" id="GBRH01179742">
    <property type="protein sequence ID" value="JAE18154.1"/>
    <property type="molecule type" value="Transcribed_RNA"/>
</dbReference>
<reference evidence="1" key="1">
    <citation type="submission" date="2014-09" db="EMBL/GenBank/DDBJ databases">
        <authorList>
            <person name="Magalhaes I.L.F."/>
            <person name="Oliveira U."/>
            <person name="Santos F.R."/>
            <person name="Vidigal T.H.D.A."/>
            <person name="Brescovit A.D."/>
            <person name="Santos A.J."/>
        </authorList>
    </citation>
    <scope>NUCLEOTIDE SEQUENCE</scope>
    <source>
        <tissue evidence="1">Shoot tissue taken approximately 20 cm above the soil surface</tissue>
    </source>
</reference>